<dbReference type="AlphaFoldDB" id="A0A1F5UWQ0"/>
<evidence type="ECO:0000256" key="1">
    <source>
        <dbReference type="SAM" id="Phobius"/>
    </source>
</evidence>
<keyword evidence="1" id="KW-0812">Transmembrane</keyword>
<name>A0A1F5UWQ0_FRAXR</name>
<keyword evidence="1" id="KW-0472">Membrane</keyword>
<evidence type="ECO:0000313" key="3">
    <source>
        <dbReference type="Proteomes" id="UP000179157"/>
    </source>
</evidence>
<sequence>MTQGQPQTQQKPTTAFVLSLLAGLWMLVSGGMMYSFSWGPGMMGGWMWGHGMMMGPGYWWPWFGIVAGIVALVGAAMLYSKPEQSRAWGIVILIASALNFFMGMGGFLAGALGVIGGALALSWRSQQ</sequence>
<dbReference type="STRING" id="1817864.A2Z21_09245"/>
<feature type="transmembrane region" description="Helical" evidence="1">
    <location>
        <begin position="15"/>
        <end position="38"/>
    </location>
</feature>
<protein>
    <submittedName>
        <fullName evidence="2">Uncharacterized protein</fullName>
    </submittedName>
</protein>
<accession>A0A1F5UWQ0</accession>
<evidence type="ECO:0000313" key="2">
    <source>
        <dbReference type="EMBL" id="OGF55599.1"/>
    </source>
</evidence>
<reference evidence="2 3" key="1">
    <citation type="journal article" date="2016" name="Nat. Commun.">
        <title>Thousands of microbial genomes shed light on interconnected biogeochemical processes in an aquifer system.</title>
        <authorList>
            <person name="Anantharaman K."/>
            <person name="Brown C.T."/>
            <person name="Hug L.A."/>
            <person name="Sharon I."/>
            <person name="Castelle C.J."/>
            <person name="Probst A.J."/>
            <person name="Thomas B.C."/>
            <person name="Singh A."/>
            <person name="Wilkins M.J."/>
            <person name="Karaoz U."/>
            <person name="Brodie E.L."/>
            <person name="Williams K.H."/>
            <person name="Hubbard S.S."/>
            <person name="Banfield J.F."/>
        </authorList>
    </citation>
    <scope>NUCLEOTIDE SEQUENCE [LARGE SCALE GENOMIC DNA]</scope>
    <source>
        <strain evidence="3">RBG_16_55_9</strain>
    </source>
</reference>
<gene>
    <name evidence="2" type="ORF">A2Z21_09245</name>
</gene>
<feature type="transmembrane region" description="Helical" evidence="1">
    <location>
        <begin position="58"/>
        <end position="78"/>
    </location>
</feature>
<dbReference type="Proteomes" id="UP000179157">
    <property type="component" value="Unassembled WGS sequence"/>
</dbReference>
<comment type="caution">
    <text evidence="2">The sequence shown here is derived from an EMBL/GenBank/DDBJ whole genome shotgun (WGS) entry which is preliminary data.</text>
</comment>
<dbReference type="EMBL" id="MFGX01000052">
    <property type="protein sequence ID" value="OGF55599.1"/>
    <property type="molecule type" value="Genomic_DNA"/>
</dbReference>
<proteinExistence type="predicted"/>
<keyword evidence="1" id="KW-1133">Transmembrane helix</keyword>
<organism evidence="2 3">
    <name type="scientific">Fraserbacteria sp. (strain RBG_16_55_9)</name>
    <dbReference type="NCBI Taxonomy" id="1817864"/>
    <lineage>
        <taxon>Bacteria</taxon>
        <taxon>Candidatus Fraseribacteriota</taxon>
    </lineage>
</organism>
<feature type="transmembrane region" description="Helical" evidence="1">
    <location>
        <begin position="90"/>
        <end position="123"/>
    </location>
</feature>